<sequence length="119" mass="12624">MATAAAWSSGLAGGMVLQSASNGECRVKYIIVRTPNGEAPVVFPRAFLHRYVASLFAPMEVTAAGFVTMAEGRLRCYGKSAGLRLPSRPEFDSALVNAGLDGARDFPWTEPPAEPPAEP</sequence>
<accession>A0A380TKY0</accession>
<evidence type="ECO:0000313" key="1">
    <source>
        <dbReference type="EMBL" id="SUS08359.1"/>
    </source>
</evidence>
<dbReference type="AlphaFoldDB" id="A0A380TKY0"/>
<gene>
    <name evidence="1" type="ORF">DF3PB_6410002</name>
</gene>
<proteinExistence type="predicted"/>
<name>A0A380TKY0_9ZZZZ</name>
<reference evidence="1" key="1">
    <citation type="submission" date="2018-07" db="EMBL/GenBank/DDBJ databases">
        <authorList>
            <person name="Quirk P.G."/>
            <person name="Krulwich T.A."/>
        </authorList>
    </citation>
    <scope>NUCLEOTIDE SEQUENCE</scope>
</reference>
<protein>
    <submittedName>
        <fullName evidence="1">Uncharacterized protein</fullName>
    </submittedName>
</protein>
<organism evidence="1">
    <name type="scientific">metagenome</name>
    <dbReference type="NCBI Taxonomy" id="256318"/>
    <lineage>
        <taxon>unclassified sequences</taxon>
        <taxon>metagenomes</taxon>
    </lineage>
</organism>
<dbReference type="EMBL" id="UIDG01000603">
    <property type="protein sequence ID" value="SUS08359.1"/>
    <property type="molecule type" value="Genomic_DNA"/>
</dbReference>